<dbReference type="SUPFAM" id="SSF53448">
    <property type="entry name" value="Nucleotide-diphospho-sugar transferases"/>
    <property type="match status" value="1"/>
</dbReference>
<dbReference type="InterPro" id="IPR029044">
    <property type="entry name" value="Nucleotide-diphossugar_trans"/>
</dbReference>
<evidence type="ECO:0000313" key="3">
    <source>
        <dbReference type="EMBL" id="OGK73496.1"/>
    </source>
</evidence>
<dbReference type="CDD" id="cd04186">
    <property type="entry name" value="GT_2_like_c"/>
    <property type="match status" value="1"/>
</dbReference>
<keyword evidence="1" id="KW-0812">Transmembrane</keyword>
<gene>
    <name evidence="3" type="ORF">A3K52_01730</name>
</gene>
<dbReference type="Pfam" id="PF00535">
    <property type="entry name" value="Glycos_transf_2"/>
    <property type="match status" value="1"/>
</dbReference>
<keyword evidence="1" id="KW-1133">Transmembrane helix</keyword>
<dbReference type="EMBL" id="MGBR01000001">
    <property type="protein sequence ID" value="OGK73496.1"/>
    <property type="molecule type" value="Genomic_DNA"/>
</dbReference>
<name>A0A1F7L0B4_9BACT</name>
<dbReference type="Gene3D" id="3.90.550.10">
    <property type="entry name" value="Spore Coat Polysaccharide Biosynthesis Protein SpsA, Chain A"/>
    <property type="match status" value="1"/>
</dbReference>
<keyword evidence="1" id="KW-0472">Membrane</keyword>
<comment type="caution">
    <text evidence="3">The sequence shown here is derived from an EMBL/GenBank/DDBJ whole genome shotgun (WGS) entry which is preliminary data.</text>
</comment>
<accession>A0A1F7L0B4</accession>
<evidence type="ECO:0000259" key="2">
    <source>
        <dbReference type="Pfam" id="PF00535"/>
    </source>
</evidence>
<evidence type="ECO:0000313" key="4">
    <source>
        <dbReference type="Proteomes" id="UP000177050"/>
    </source>
</evidence>
<dbReference type="PANTHER" id="PTHR43179">
    <property type="entry name" value="RHAMNOSYLTRANSFERASE WBBL"/>
    <property type="match status" value="1"/>
</dbReference>
<proteinExistence type="predicted"/>
<sequence>MATNSVDLSIVIVSYNTKNTTIDCLLSITKSLNRSDLAYEIIVVDNASTDGSIEEIQKFKLKFQTKPYIHIIQNSENIGFAKANNQAVKIAEGGSILLLNSDILVLEDAIENMYNYFLKNNHMHFLGAKLLNKDMTPQASSAPFYTLNVVFGALFLRGDYWGLTRSSPTNTIKTDWVSGACMLTKKEYYEKIHGFDENIFMYMDEVDMLYRAKKAGLNTFFYPHARFIHLGSASSSGKTYPIIQVYKGLIYFYKKHHSHFALFCLKIMLQLKAVASIIIGYIINSNYLKKTYAEAFKMARQ</sequence>
<protein>
    <recommendedName>
        <fullName evidence="2">Glycosyltransferase 2-like domain-containing protein</fullName>
    </recommendedName>
</protein>
<dbReference type="PANTHER" id="PTHR43179:SF7">
    <property type="entry name" value="RHAMNOSYLTRANSFERASE WBBL"/>
    <property type="match status" value="1"/>
</dbReference>
<feature type="transmembrane region" description="Helical" evidence="1">
    <location>
        <begin position="260"/>
        <end position="283"/>
    </location>
</feature>
<dbReference type="InterPro" id="IPR001173">
    <property type="entry name" value="Glyco_trans_2-like"/>
</dbReference>
<reference evidence="3 4" key="1">
    <citation type="journal article" date="2016" name="Nat. Commun.">
        <title>Thousands of microbial genomes shed light on interconnected biogeochemical processes in an aquifer system.</title>
        <authorList>
            <person name="Anantharaman K."/>
            <person name="Brown C.T."/>
            <person name="Hug L.A."/>
            <person name="Sharon I."/>
            <person name="Castelle C.J."/>
            <person name="Probst A.J."/>
            <person name="Thomas B.C."/>
            <person name="Singh A."/>
            <person name="Wilkins M.J."/>
            <person name="Karaoz U."/>
            <person name="Brodie E.L."/>
            <person name="Williams K.H."/>
            <person name="Hubbard S.S."/>
            <person name="Banfield J.F."/>
        </authorList>
    </citation>
    <scope>NUCLEOTIDE SEQUENCE [LARGE SCALE GENOMIC DNA]</scope>
</reference>
<evidence type="ECO:0000256" key="1">
    <source>
        <dbReference type="SAM" id="Phobius"/>
    </source>
</evidence>
<dbReference type="AlphaFoldDB" id="A0A1F7L0B4"/>
<dbReference type="Proteomes" id="UP000177050">
    <property type="component" value="Unassembled WGS sequence"/>
</dbReference>
<organism evidence="3 4">
    <name type="scientific">Candidatus Roizmanbacteria bacterium RIFOXYD1_FULL_38_12</name>
    <dbReference type="NCBI Taxonomy" id="1802093"/>
    <lineage>
        <taxon>Bacteria</taxon>
        <taxon>Candidatus Roizmaniibacteriota</taxon>
    </lineage>
</organism>
<feature type="domain" description="Glycosyltransferase 2-like" evidence="2">
    <location>
        <begin position="9"/>
        <end position="168"/>
    </location>
</feature>